<evidence type="ECO:0000313" key="14">
    <source>
        <dbReference type="EMBL" id="GAA0855693.1"/>
    </source>
</evidence>
<comment type="catalytic activity">
    <reaction evidence="10">
        <text>O-phospho-L-homoserine + H2O = L-threonine + phosphate</text>
        <dbReference type="Rhea" id="RHEA:10840"/>
        <dbReference type="ChEBI" id="CHEBI:15377"/>
        <dbReference type="ChEBI" id="CHEBI:43474"/>
        <dbReference type="ChEBI" id="CHEBI:57590"/>
        <dbReference type="ChEBI" id="CHEBI:57926"/>
        <dbReference type="EC" id="4.2.3.1"/>
    </reaction>
</comment>
<organism evidence="14 15">
    <name type="scientific">Aliiglaciecola litoralis</name>
    <dbReference type="NCBI Taxonomy" id="582857"/>
    <lineage>
        <taxon>Bacteria</taxon>
        <taxon>Pseudomonadati</taxon>
        <taxon>Pseudomonadota</taxon>
        <taxon>Gammaproteobacteria</taxon>
        <taxon>Alteromonadales</taxon>
        <taxon>Alteromonadaceae</taxon>
        <taxon>Aliiglaciecola</taxon>
    </lineage>
</organism>
<sequence length="446" mass="48974">MPLRLSRETRLIKKGSKQVELFNLKDETDSVSFAEAVKKGLGKHQGLYFPKQFSVFDNIDEILAKPFVERSVEILSRLIGDEMPREQIQGIVEKAFVFDAPLAKVTDNVYCLELFHGPTLAFKDFGGRFMAQVLSVIAQGEPITILTATSGDTGAAVAHAFHGLDNINVVILYPKGKISLLQEKLFTTLGDNIHTVSIDGDFDACQQLVKTAFDDADVREGLHLNSANSINISRLLAQVCYYFEAVSQLTDAQRSDLVISVPSGNFGNLTAGMIAKVMGLPIKKFIACTNANDTVPRYLKTGEWSPNPTVATLSNAMDVSQPNNWPRIEALIERGEIDKSMLVGDAVDEQYTQLAMKQLAQLGYISEPHAAIAYRALTRVLEDHETGIFLGTAHPAKFRESVETILGQPISLPQPLADCAGKEILSAQLSSDYAQLKQHMFSILKS</sequence>
<evidence type="ECO:0000256" key="3">
    <source>
        <dbReference type="ARBA" id="ARBA00005517"/>
    </source>
</evidence>
<dbReference type="PROSITE" id="PS00165">
    <property type="entry name" value="DEHYDRATASE_SER_THR"/>
    <property type="match status" value="1"/>
</dbReference>
<dbReference type="InterPro" id="IPR000634">
    <property type="entry name" value="Ser/Thr_deHydtase_PyrdxlP-BS"/>
</dbReference>
<keyword evidence="15" id="KW-1185">Reference proteome</keyword>
<dbReference type="Gene3D" id="3.90.1380.10">
    <property type="entry name" value="Threonine synthase, N-terminal domain"/>
    <property type="match status" value="1"/>
</dbReference>
<evidence type="ECO:0000256" key="10">
    <source>
        <dbReference type="ARBA" id="ARBA00049144"/>
    </source>
</evidence>
<evidence type="ECO:0000256" key="1">
    <source>
        <dbReference type="ARBA" id="ARBA00001933"/>
    </source>
</evidence>
<proteinExistence type="inferred from homology"/>
<keyword evidence="7" id="KW-0791">Threonine biosynthesis</keyword>
<evidence type="ECO:0000256" key="7">
    <source>
        <dbReference type="ARBA" id="ARBA00022697"/>
    </source>
</evidence>
<comment type="pathway">
    <text evidence="2">Amino-acid biosynthesis; L-threonine biosynthesis; L-threonine from L-aspartate: step 5/5.</text>
</comment>
<evidence type="ECO:0000256" key="6">
    <source>
        <dbReference type="ARBA" id="ARBA00022605"/>
    </source>
</evidence>
<dbReference type="PANTHER" id="PTHR42690">
    <property type="entry name" value="THREONINE SYNTHASE FAMILY MEMBER"/>
    <property type="match status" value="1"/>
</dbReference>
<dbReference type="InterPro" id="IPR029144">
    <property type="entry name" value="Thr_synth_N"/>
</dbReference>
<comment type="caution">
    <text evidence="14">The sequence shown here is derived from an EMBL/GenBank/DDBJ whole genome shotgun (WGS) entry which is preliminary data.</text>
</comment>
<dbReference type="Proteomes" id="UP001500359">
    <property type="component" value="Unassembled WGS sequence"/>
</dbReference>
<gene>
    <name evidence="14" type="primary">thrC</name>
    <name evidence="14" type="ORF">GCM10009114_15100</name>
</gene>
<evidence type="ECO:0000256" key="2">
    <source>
        <dbReference type="ARBA" id="ARBA00004979"/>
    </source>
</evidence>
<accession>A0ABP3WRI5</accession>
<dbReference type="SUPFAM" id="SSF53686">
    <property type="entry name" value="Tryptophan synthase beta subunit-like PLP-dependent enzymes"/>
    <property type="match status" value="1"/>
</dbReference>
<keyword evidence="9" id="KW-0456">Lyase</keyword>
<reference evidence="15" key="1">
    <citation type="journal article" date="2019" name="Int. J. Syst. Evol. Microbiol.">
        <title>The Global Catalogue of Microorganisms (GCM) 10K type strain sequencing project: providing services to taxonomists for standard genome sequencing and annotation.</title>
        <authorList>
            <consortium name="The Broad Institute Genomics Platform"/>
            <consortium name="The Broad Institute Genome Sequencing Center for Infectious Disease"/>
            <person name="Wu L."/>
            <person name="Ma J."/>
        </authorList>
    </citation>
    <scope>NUCLEOTIDE SEQUENCE [LARGE SCALE GENOMIC DNA]</scope>
    <source>
        <strain evidence="15">JCM 15896</strain>
    </source>
</reference>
<name>A0ABP3WRI5_9ALTE</name>
<evidence type="ECO:0000259" key="12">
    <source>
        <dbReference type="Pfam" id="PF00291"/>
    </source>
</evidence>
<dbReference type="Pfam" id="PF00291">
    <property type="entry name" value="PALP"/>
    <property type="match status" value="1"/>
</dbReference>
<evidence type="ECO:0000256" key="8">
    <source>
        <dbReference type="ARBA" id="ARBA00022898"/>
    </source>
</evidence>
<evidence type="ECO:0000313" key="15">
    <source>
        <dbReference type="Proteomes" id="UP001500359"/>
    </source>
</evidence>
<dbReference type="EC" id="4.2.3.1" evidence="4 11"/>
<dbReference type="InterPro" id="IPR004450">
    <property type="entry name" value="Thr_synthase-like"/>
</dbReference>
<keyword evidence="6" id="KW-0028">Amino-acid biosynthesis</keyword>
<evidence type="ECO:0000256" key="5">
    <source>
        <dbReference type="ARBA" id="ARBA00018679"/>
    </source>
</evidence>
<dbReference type="EMBL" id="BAAAFD010000003">
    <property type="protein sequence ID" value="GAA0855693.1"/>
    <property type="molecule type" value="Genomic_DNA"/>
</dbReference>
<evidence type="ECO:0000259" key="13">
    <source>
        <dbReference type="Pfam" id="PF14821"/>
    </source>
</evidence>
<protein>
    <recommendedName>
        <fullName evidence="5 11">Threonine synthase</fullName>
        <ecNumber evidence="4 11">4.2.3.1</ecNumber>
    </recommendedName>
</protein>
<dbReference type="Pfam" id="PF14821">
    <property type="entry name" value="Thr_synth_N"/>
    <property type="match status" value="1"/>
</dbReference>
<dbReference type="InterPro" id="IPR051166">
    <property type="entry name" value="Threonine_Synthase"/>
</dbReference>
<comment type="similarity">
    <text evidence="3">Belongs to the threonine synthase family.</text>
</comment>
<dbReference type="InterPro" id="IPR001926">
    <property type="entry name" value="TrpB-like_PALP"/>
</dbReference>
<evidence type="ECO:0000256" key="11">
    <source>
        <dbReference type="NCBIfam" id="TIGR00260"/>
    </source>
</evidence>
<comment type="cofactor">
    <cofactor evidence="1">
        <name>pyridoxal 5'-phosphate</name>
        <dbReference type="ChEBI" id="CHEBI:597326"/>
    </cofactor>
</comment>
<dbReference type="InterPro" id="IPR036052">
    <property type="entry name" value="TrpB-like_PALP_sf"/>
</dbReference>
<feature type="domain" description="Tryptophan synthase beta chain-like PALP" evidence="12">
    <location>
        <begin position="107"/>
        <end position="380"/>
    </location>
</feature>
<dbReference type="PANTHER" id="PTHR42690:SF1">
    <property type="entry name" value="THREONINE SYNTHASE-LIKE 2"/>
    <property type="match status" value="1"/>
</dbReference>
<evidence type="ECO:0000256" key="4">
    <source>
        <dbReference type="ARBA" id="ARBA00013028"/>
    </source>
</evidence>
<dbReference type="Gene3D" id="3.40.50.1100">
    <property type="match status" value="2"/>
</dbReference>
<feature type="domain" description="Threonine synthase N-terminal" evidence="13">
    <location>
        <begin position="26"/>
        <end position="96"/>
    </location>
</feature>
<dbReference type="InterPro" id="IPR037158">
    <property type="entry name" value="Thr_synth_N_sf"/>
</dbReference>
<dbReference type="NCBIfam" id="TIGR00260">
    <property type="entry name" value="thrC"/>
    <property type="match status" value="1"/>
</dbReference>
<keyword evidence="8" id="KW-0663">Pyridoxal phosphate</keyword>
<evidence type="ECO:0000256" key="9">
    <source>
        <dbReference type="ARBA" id="ARBA00023239"/>
    </source>
</evidence>